<dbReference type="AlphaFoldDB" id="A0A553PMN7"/>
<evidence type="ECO:0000313" key="6">
    <source>
        <dbReference type="EMBL" id="TRY78930.1"/>
    </source>
</evidence>
<dbReference type="OrthoDB" id="198977at2759"/>
<dbReference type="OMA" id="GQETFCN"/>
<dbReference type="InterPro" id="IPR011989">
    <property type="entry name" value="ARM-like"/>
</dbReference>
<evidence type="ECO:0000259" key="5">
    <source>
        <dbReference type="Pfam" id="PF04869"/>
    </source>
</evidence>
<comment type="caution">
    <text evidence="6">The sequence shown here is derived from an EMBL/GenBank/DDBJ whole genome shotgun (WGS) entry which is preliminary data.</text>
</comment>
<reference evidence="6 7" key="1">
    <citation type="journal article" date="2018" name="Nat. Ecol. Evol.">
        <title>Genomic signatures of mitonuclear coevolution across populations of Tigriopus californicus.</title>
        <authorList>
            <person name="Barreto F.S."/>
            <person name="Watson E.T."/>
            <person name="Lima T.G."/>
            <person name="Willett C.S."/>
            <person name="Edmands S."/>
            <person name="Li W."/>
            <person name="Burton R.S."/>
        </authorList>
    </citation>
    <scope>NUCLEOTIDE SEQUENCE [LARGE SCALE GENOMIC DNA]</scope>
    <source>
        <strain evidence="6 7">San Diego</strain>
    </source>
</reference>
<keyword evidence="3 4" id="KW-0175">Coiled coil</keyword>
<keyword evidence="7" id="KW-1185">Reference proteome</keyword>
<dbReference type="PANTHER" id="PTHR10013:SF0">
    <property type="entry name" value="GENERAL VESICULAR TRANSPORT FACTOR P115"/>
    <property type="match status" value="1"/>
</dbReference>
<dbReference type="GO" id="GO:0000139">
    <property type="term" value="C:Golgi membrane"/>
    <property type="evidence" value="ECO:0007669"/>
    <property type="project" value="InterPro"/>
</dbReference>
<proteinExistence type="predicted"/>
<gene>
    <name evidence="6" type="ORF">TCAL_01726</name>
</gene>
<evidence type="ECO:0000256" key="2">
    <source>
        <dbReference type="ARBA" id="ARBA00023034"/>
    </source>
</evidence>
<sequence>MDLFRSVLGGVGGGSGVAPGAPGGPPSSADTIERLVDRLSSSTLLEDRRDACRALKAMSRKFRVEVGVQALSALVEILAHGDGQSYDEEMLSYALDTLCNICSPDEFEEEVGRAAEREPAEGVGEQFTEIYLKQAVNVQYALDALGEFDFRIRRPAVRLLTHLLFNKPRQMQDLILASHMGVSRLMDVLVDNREVLRNDALLLLIQLTKGNANLQKIVAFENCFDKLIDILNMEGLSDGGIVVEDCLRLMLNLLRNNASNQTFFREGSFIQRITPFFDLTLEPEEIEVGWSAQKVSNMLHMLLVVRTLVSPANPSHVTTSCQRTVHQCGLLEKLCSILMAAGIPSDILTEAINAIAESIRGCAANQDFFALVQAPATPPRPALILLLMSMVNEKQPFALRCAVLYCFQCYVHKNSNRQNEIMRTLLPANQPANNEITAGQLLCGGLFSNDRLSNWFSSVALAHGLVDQESIKLELLRVQLSTAKGTEPVSMISQCCYILQQSSQIQTRLGILMLVSTWIHNCIPAVTTLLAIPEVVPFLTGQIGSNEHDDLERLGQGLCAFVLGLCILDNDNSVANNTQDDLYQLIEKRIGGEVFLDKLGEISKHESYNRALKHPQPKCVDSKDLLFDHHFCLQFKHLEHSIISFLHRKKENDPLVETTENNAALVQQFKELIREQDQRINDLTKANIYLQSELTTAKHQVDDLITSLATLKDQNSVLRAQSSHTKAAIPTSEVINTSTSRNGPSTGSQNANFAEEKRKLEHEVKIRDDIIQELEMRLMTVENDHSTSGDPKPLTNGHGSEVEAEMALLKTQLESLRVNLSQKEEDIHDLKSQRAPPPSIPIASKELEAMKLDVETLKAEQDDLLVLLADQDTQLVAYRAQLRALGQVVDEDD</sequence>
<feature type="coiled-coil region" evidence="4">
    <location>
        <begin position="806"/>
        <end position="860"/>
    </location>
</feature>
<dbReference type="GO" id="GO:0006886">
    <property type="term" value="P:intracellular protein transport"/>
    <property type="evidence" value="ECO:0007669"/>
    <property type="project" value="InterPro"/>
</dbReference>
<dbReference type="GO" id="GO:0048280">
    <property type="term" value="P:vesicle fusion with Golgi apparatus"/>
    <property type="evidence" value="ECO:0007669"/>
    <property type="project" value="InterPro"/>
</dbReference>
<protein>
    <recommendedName>
        <fullName evidence="5">Vesicle tethering protein Uso1/P115-like head domain-containing protein</fullName>
    </recommendedName>
</protein>
<organism evidence="6 7">
    <name type="scientific">Tigriopus californicus</name>
    <name type="common">Marine copepod</name>
    <dbReference type="NCBI Taxonomy" id="6832"/>
    <lineage>
        <taxon>Eukaryota</taxon>
        <taxon>Metazoa</taxon>
        <taxon>Ecdysozoa</taxon>
        <taxon>Arthropoda</taxon>
        <taxon>Crustacea</taxon>
        <taxon>Multicrustacea</taxon>
        <taxon>Hexanauplia</taxon>
        <taxon>Copepoda</taxon>
        <taxon>Harpacticoida</taxon>
        <taxon>Harpacticidae</taxon>
        <taxon>Tigriopus</taxon>
    </lineage>
</organism>
<dbReference type="InterPro" id="IPR006953">
    <property type="entry name" value="Vesicle_Uso1_P115_head"/>
</dbReference>
<feature type="domain" description="Vesicle tethering protein Uso1/P115-like head" evidence="5">
    <location>
        <begin position="365"/>
        <end position="643"/>
    </location>
</feature>
<evidence type="ECO:0000256" key="3">
    <source>
        <dbReference type="ARBA" id="ARBA00023054"/>
    </source>
</evidence>
<dbReference type="InterPro" id="IPR041209">
    <property type="entry name" value="P115_Arm_rpt"/>
</dbReference>
<feature type="coiled-coil region" evidence="4">
    <location>
        <begin position="655"/>
        <end position="686"/>
    </location>
</feature>
<dbReference type="GO" id="GO:0045056">
    <property type="term" value="P:transcytosis"/>
    <property type="evidence" value="ECO:0007669"/>
    <property type="project" value="TreeGrafter"/>
</dbReference>
<dbReference type="EMBL" id="VCGU01000003">
    <property type="protein sequence ID" value="TRY78930.1"/>
    <property type="molecule type" value="Genomic_DNA"/>
</dbReference>
<name>A0A553PMN7_TIGCA</name>
<dbReference type="GO" id="GO:0005795">
    <property type="term" value="C:Golgi stack"/>
    <property type="evidence" value="ECO:0007669"/>
    <property type="project" value="TreeGrafter"/>
</dbReference>
<dbReference type="STRING" id="6832.A0A553PMN7"/>
<evidence type="ECO:0000256" key="4">
    <source>
        <dbReference type="SAM" id="Coils"/>
    </source>
</evidence>
<dbReference type="Pfam" id="PF04869">
    <property type="entry name" value="Uso1_p115_head"/>
    <property type="match status" value="1"/>
</dbReference>
<keyword evidence="2" id="KW-0333">Golgi apparatus</keyword>
<dbReference type="FunFam" id="1.25.10.10:FF:000394">
    <property type="entry name" value="general vesicular transport factor p115"/>
    <property type="match status" value="1"/>
</dbReference>
<dbReference type="GO" id="GO:0005783">
    <property type="term" value="C:endoplasmic reticulum"/>
    <property type="evidence" value="ECO:0007669"/>
    <property type="project" value="TreeGrafter"/>
</dbReference>
<evidence type="ECO:0000313" key="7">
    <source>
        <dbReference type="Proteomes" id="UP000318571"/>
    </source>
</evidence>
<dbReference type="Pfam" id="PF18770">
    <property type="entry name" value="Arm_vescicular"/>
    <property type="match status" value="1"/>
</dbReference>
<dbReference type="InterPro" id="IPR016024">
    <property type="entry name" value="ARM-type_fold"/>
</dbReference>
<dbReference type="GO" id="GO:0012507">
    <property type="term" value="C:ER to Golgi transport vesicle membrane"/>
    <property type="evidence" value="ECO:0007669"/>
    <property type="project" value="TreeGrafter"/>
</dbReference>
<comment type="subcellular location">
    <subcellularLocation>
        <location evidence="1">Golgi apparatus</location>
    </subcellularLocation>
</comment>
<dbReference type="GO" id="GO:0006888">
    <property type="term" value="P:endoplasmic reticulum to Golgi vesicle-mediated transport"/>
    <property type="evidence" value="ECO:0007669"/>
    <property type="project" value="TreeGrafter"/>
</dbReference>
<dbReference type="GO" id="GO:0048211">
    <property type="term" value="P:Golgi vesicle docking"/>
    <property type="evidence" value="ECO:0007669"/>
    <property type="project" value="TreeGrafter"/>
</dbReference>
<evidence type="ECO:0000256" key="1">
    <source>
        <dbReference type="ARBA" id="ARBA00004555"/>
    </source>
</evidence>
<dbReference type="SUPFAM" id="SSF48371">
    <property type="entry name" value="ARM repeat"/>
    <property type="match status" value="1"/>
</dbReference>
<dbReference type="Proteomes" id="UP000318571">
    <property type="component" value="Chromosome 11"/>
</dbReference>
<accession>A0A553PMN7</accession>
<dbReference type="Gene3D" id="1.25.10.10">
    <property type="entry name" value="Leucine-rich Repeat Variant"/>
    <property type="match status" value="1"/>
</dbReference>
<dbReference type="InterPro" id="IPR024095">
    <property type="entry name" value="Vesicle_P115"/>
</dbReference>
<dbReference type="PANTHER" id="PTHR10013">
    <property type="entry name" value="GENERAL VESICULAR TRANSPORT FACTOR P115"/>
    <property type="match status" value="1"/>
</dbReference>